<dbReference type="Pfam" id="PF00378">
    <property type="entry name" value="ECH_1"/>
    <property type="match status" value="1"/>
</dbReference>
<gene>
    <name evidence="10" type="ORF">K490DRAFT_31550</name>
</gene>
<evidence type="ECO:0000256" key="1">
    <source>
        <dbReference type="ARBA" id="ARBA00004275"/>
    </source>
</evidence>
<evidence type="ECO:0000313" key="11">
    <source>
        <dbReference type="Proteomes" id="UP000799776"/>
    </source>
</evidence>
<dbReference type="InterPro" id="IPR014748">
    <property type="entry name" value="Enoyl-CoA_hydra_C"/>
</dbReference>
<keyword evidence="7" id="KW-0443">Lipid metabolism</keyword>
<dbReference type="PANTHER" id="PTHR43149">
    <property type="entry name" value="ENOYL-COA HYDRATASE"/>
    <property type="match status" value="1"/>
</dbReference>
<evidence type="ECO:0000256" key="8">
    <source>
        <dbReference type="ARBA" id="ARBA00023140"/>
    </source>
</evidence>
<evidence type="ECO:0000313" key="10">
    <source>
        <dbReference type="EMBL" id="KAF2091967.1"/>
    </source>
</evidence>
<organism evidence="10 11">
    <name type="scientific">Saccharata proteae CBS 121410</name>
    <dbReference type="NCBI Taxonomy" id="1314787"/>
    <lineage>
        <taxon>Eukaryota</taxon>
        <taxon>Fungi</taxon>
        <taxon>Dikarya</taxon>
        <taxon>Ascomycota</taxon>
        <taxon>Pezizomycotina</taxon>
        <taxon>Dothideomycetes</taxon>
        <taxon>Dothideomycetes incertae sedis</taxon>
        <taxon>Botryosphaeriales</taxon>
        <taxon>Saccharataceae</taxon>
        <taxon>Saccharata</taxon>
    </lineage>
</organism>
<dbReference type="FunFam" id="1.10.12.10:FF:000004">
    <property type="entry name" value="Delta3,5-delta2,4-dienoyl-CoA isomerase"/>
    <property type="match status" value="1"/>
</dbReference>
<dbReference type="GO" id="GO:0005739">
    <property type="term" value="C:mitochondrion"/>
    <property type="evidence" value="ECO:0007669"/>
    <property type="project" value="TreeGrafter"/>
</dbReference>
<comment type="subcellular location">
    <subcellularLocation>
        <location evidence="1">Peroxisome</location>
    </subcellularLocation>
</comment>
<keyword evidence="6" id="KW-0843">Virulence</keyword>
<name>A0A9P4I4H7_9PEZI</name>
<accession>A0A9P4I4H7</accession>
<dbReference type="InterPro" id="IPR001753">
    <property type="entry name" value="Enoyl-CoA_hydra/iso"/>
</dbReference>
<proteinExistence type="inferred from homology"/>
<dbReference type="FunFam" id="3.90.226.10:FF:000024">
    <property type="entry name" value="Delta3,5-delta2,4-dienoyl-CoA isomerase"/>
    <property type="match status" value="1"/>
</dbReference>
<evidence type="ECO:0000256" key="5">
    <source>
        <dbReference type="ARBA" id="ARBA00022990"/>
    </source>
</evidence>
<dbReference type="Gene3D" id="3.90.226.10">
    <property type="entry name" value="2-enoyl-CoA Hydratase, Chain A, domain 1"/>
    <property type="match status" value="1"/>
</dbReference>
<keyword evidence="8" id="KW-0576">Peroxisome</keyword>
<evidence type="ECO:0000256" key="9">
    <source>
        <dbReference type="ARBA" id="ARBA00023235"/>
    </source>
</evidence>
<evidence type="ECO:0000256" key="4">
    <source>
        <dbReference type="ARBA" id="ARBA00022832"/>
    </source>
</evidence>
<dbReference type="EMBL" id="ML978711">
    <property type="protein sequence ID" value="KAF2091967.1"/>
    <property type="molecule type" value="Genomic_DNA"/>
</dbReference>
<dbReference type="InterPro" id="IPR045002">
    <property type="entry name" value="Ech1-like"/>
</dbReference>
<dbReference type="SUPFAM" id="SSF52096">
    <property type="entry name" value="ClpP/crotonase"/>
    <property type="match status" value="1"/>
</dbReference>
<dbReference type="Gene3D" id="1.10.12.10">
    <property type="entry name" value="Lyase 2-enoyl-coa Hydratase, Chain A, domain 2"/>
    <property type="match status" value="1"/>
</dbReference>
<comment type="caution">
    <text evidence="10">The sequence shown here is derived from an EMBL/GenBank/DDBJ whole genome shotgun (WGS) entry which is preliminary data.</text>
</comment>
<dbReference type="AlphaFoldDB" id="A0A9P4I4H7"/>
<reference evidence="10" key="1">
    <citation type="journal article" date="2020" name="Stud. Mycol.">
        <title>101 Dothideomycetes genomes: a test case for predicting lifestyles and emergence of pathogens.</title>
        <authorList>
            <person name="Haridas S."/>
            <person name="Albert R."/>
            <person name="Binder M."/>
            <person name="Bloem J."/>
            <person name="Labutti K."/>
            <person name="Salamov A."/>
            <person name="Andreopoulos B."/>
            <person name="Baker S."/>
            <person name="Barry K."/>
            <person name="Bills G."/>
            <person name="Bluhm B."/>
            <person name="Cannon C."/>
            <person name="Castanera R."/>
            <person name="Culley D."/>
            <person name="Daum C."/>
            <person name="Ezra D."/>
            <person name="Gonzalez J."/>
            <person name="Henrissat B."/>
            <person name="Kuo A."/>
            <person name="Liang C."/>
            <person name="Lipzen A."/>
            <person name="Lutzoni F."/>
            <person name="Magnuson J."/>
            <person name="Mondo S."/>
            <person name="Nolan M."/>
            <person name="Ohm R."/>
            <person name="Pangilinan J."/>
            <person name="Park H.-J."/>
            <person name="Ramirez L."/>
            <person name="Alfaro M."/>
            <person name="Sun H."/>
            <person name="Tritt A."/>
            <person name="Yoshinaga Y."/>
            <person name="Zwiers L.-H."/>
            <person name="Turgeon B."/>
            <person name="Goodwin S."/>
            <person name="Spatafora J."/>
            <person name="Crous P."/>
            <person name="Grigoriev I."/>
        </authorList>
    </citation>
    <scope>NUCLEOTIDE SEQUENCE</scope>
    <source>
        <strain evidence="10">CBS 121410</strain>
    </source>
</reference>
<keyword evidence="11" id="KW-1185">Reference proteome</keyword>
<sequence>MSSQTYKYEYYNVTFPYPFVALVEINRAQKMNSFIEAMWLSMRDLFGQLSHDPDVRVVVLTGGGDRAFCAGLDVQAASKSGVVSQEHAGTDVGRRMNYNRRHMIEFQECITAVEKCEKPVISILHGYVFGLGIDICTATDIRLSTTNAQFCVKEVDIGIAADIGTLSRLPKAVGSASWVKEVCMSARMFGSEEALRVGLVSNVLKDKQEAVDAGLKMAVNLATKSPIAVMGTKEILNYSRDHSVDEVGLRYVAVWNAGYTQTKDVADALLSGIQKRKPTFEKL</sequence>
<evidence type="ECO:0000256" key="3">
    <source>
        <dbReference type="ARBA" id="ARBA00005254"/>
    </source>
</evidence>
<keyword evidence="4" id="KW-0276">Fatty acid metabolism</keyword>
<evidence type="ECO:0000256" key="7">
    <source>
        <dbReference type="ARBA" id="ARBA00023098"/>
    </source>
</evidence>
<comment type="pathway">
    <text evidence="2">Lipid metabolism; fatty acid beta-oxidation.</text>
</comment>
<keyword evidence="5" id="KW-0007">Acetylation</keyword>
<dbReference type="InterPro" id="IPR029045">
    <property type="entry name" value="ClpP/crotonase-like_dom_sf"/>
</dbReference>
<dbReference type="OrthoDB" id="14970at2759"/>
<evidence type="ECO:0000256" key="6">
    <source>
        <dbReference type="ARBA" id="ARBA00023026"/>
    </source>
</evidence>
<comment type="similarity">
    <text evidence="3">Belongs to the enoyl-CoA hydratase/isomerase family.</text>
</comment>
<evidence type="ECO:0000256" key="2">
    <source>
        <dbReference type="ARBA" id="ARBA00005005"/>
    </source>
</evidence>
<dbReference type="PANTHER" id="PTHR43149:SF1">
    <property type="entry name" value="DELTA(3,5)-DELTA(2,4)-DIENOYL-COA ISOMERASE, MITOCHONDRIAL"/>
    <property type="match status" value="1"/>
</dbReference>
<dbReference type="Proteomes" id="UP000799776">
    <property type="component" value="Unassembled WGS sequence"/>
</dbReference>
<protein>
    <submittedName>
        <fullName evidence="10">ClpP/crotonase</fullName>
    </submittedName>
</protein>
<dbReference type="CDD" id="cd06558">
    <property type="entry name" value="crotonase-like"/>
    <property type="match status" value="1"/>
</dbReference>
<keyword evidence="9" id="KW-0413">Isomerase</keyword>
<dbReference type="GO" id="GO:0006631">
    <property type="term" value="P:fatty acid metabolic process"/>
    <property type="evidence" value="ECO:0007669"/>
    <property type="project" value="UniProtKB-KW"/>
</dbReference>
<dbReference type="GO" id="GO:0051750">
    <property type="term" value="F:delta(3,5)-delta(2,4)-dienoyl-CoA isomerase activity"/>
    <property type="evidence" value="ECO:0007669"/>
    <property type="project" value="TreeGrafter"/>
</dbReference>
<dbReference type="GO" id="GO:0005777">
    <property type="term" value="C:peroxisome"/>
    <property type="evidence" value="ECO:0007669"/>
    <property type="project" value="UniProtKB-SubCell"/>
</dbReference>